<reference evidence="3 5" key="1">
    <citation type="journal article" date="2008" name="Science">
        <title>The Physcomitrella genome reveals evolutionary insights into the conquest of land by plants.</title>
        <authorList>
            <person name="Rensing S."/>
            <person name="Lang D."/>
            <person name="Zimmer A."/>
            <person name="Terry A."/>
            <person name="Salamov A."/>
            <person name="Shapiro H."/>
            <person name="Nishiyama T."/>
            <person name="Perroud P.-F."/>
            <person name="Lindquist E."/>
            <person name="Kamisugi Y."/>
            <person name="Tanahashi T."/>
            <person name="Sakakibara K."/>
            <person name="Fujita T."/>
            <person name="Oishi K."/>
            <person name="Shin-I T."/>
            <person name="Kuroki Y."/>
            <person name="Toyoda A."/>
            <person name="Suzuki Y."/>
            <person name="Hashimoto A."/>
            <person name="Yamaguchi K."/>
            <person name="Sugano A."/>
            <person name="Kohara Y."/>
            <person name="Fujiyama A."/>
            <person name="Anterola A."/>
            <person name="Aoki S."/>
            <person name="Ashton N."/>
            <person name="Barbazuk W.B."/>
            <person name="Barker E."/>
            <person name="Bennetzen J."/>
            <person name="Bezanilla M."/>
            <person name="Blankenship R."/>
            <person name="Cho S.H."/>
            <person name="Dutcher S."/>
            <person name="Estelle M."/>
            <person name="Fawcett J.A."/>
            <person name="Gundlach H."/>
            <person name="Hanada K."/>
            <person name="Heyl A."/>
            <person name="Hicks K.A."/>
            <person name="Hugh J."/>
            <person name="Lohr M."/>
            <person name="Mayer K."/>
            <person name="Melkozernov A."/>
            <person name="Murata T."/>
            <person name="Nelson D."/>
            <person name="Pils B."/>
            <person name="Prigge M."/>
            <person name="Reiss B."/>
            <person name="Renner T."/>
            <person name="Rombauts S."/>
            <person name="Rushton P."/>
            <person name="Sanderfoot A."/>
            <person name="Schween G."/>
            <person name="Shiu S.-H."/>
            <person name="Stueber K."/>
            <person name="Theodoulou F.L."/>
            <person name="Tu H."/>
            <person name="Van de Peer Y."/>
            <person name="Verrier P.J."/>
            <person name="Waters E."/>
            <person name="Wood A."/>
            <person name="Yang L."/>
            <person name="Cove D."/>
            <person name="Cuming A."/>
            <person name="Hasebe M."/>
            <person name="Lucas S."/>
            <person name="Mishler D.B."/>
            <person name="Reski R."/>
            <person name="Grigoriev I."/>
            <person name="Quatrano R.S."/>
            <person name="Boore J.L."/>
        </authorList>
    </citation>
    <scope>NUCLEOTIDE SEQUENCE [LARGE SCALE GENOMIC DNA]</scope>
    <source>
        <strain evidence="4 5">cv. Gransden 2004</strain>
    </source>
</reference>
<dbReference type="GO" id="GO:0046422">
    <property type="term" value="F:violaxanthin de-epoxidase activity"/>
    <property type="evidence" value="ECO:0000318"/>
    <property type="project" value="GO_Central"/>
</dbReference>
<reference evidence="4" key="3">
    <citation type="submission" date="2020-12" db="UniProtKB">
        <authorList>
            <consortium name="EnsemblPlants"/>
        </authorList>
    </citation>
    <scope>IDENTIFICATION</scope>
</reference>
<evidence type="ECO:0000256" key="1">
    <source>
        <dbReference type="SAM" id="MobiDB-lite"/>
    </source>
</evidence>
<dbReference type="InterPro" id="IPR022272">
    <property type="entry name" value="Lipocalin_CS"/>
</dbReference>
<gene>
    <name evidence="4" type="primary">LOC112279974</name>
    <name evidence="3" type="ORF">PHYPA_004374</name>
</gene>
<evidence type="ECO:0000313" key="3">
    <source>
        <dbReference type="EMBL" id="PNR57380.1"/>
    </source>
</evidence>
<dbReference type="STRING" id="3218.A0A2K1KUF6"/>
<dbReference type="Gramene" id="Pp3c3_13220V3.2">
    <property type="protein sequence ID" value="Pp3c3_13220V3.2"/>
    <property type="gene ID" value="Pp3c3_13220"/>
</dbReference>
<feature type="region of interest" description="Disordered" evidence="1">
    <location>
        <begin position="18"/>
        <end position="38"/>
    </location>
</feature>
<dbReference type="GO" id="GO:0006631">
    <property type="term" value="P:fatty acid metabolic process"/>
    <property type="evidence" value="ECO:0007669"/>
    <property type="project" value="EnsemblPlants"/>
</dbReference>
<dbReference type="PANTHER" id="PTHR33970:SF1">
    <property type="entry name" value="VIOLAXANTHIN DE-EPOXIDASE, CHLOROPLASTIC"/>
    <property type="match status" value="1"/>
</dbReference>
<dbReference type="KEGG" id="ppp:112279974"/>
<dbReference type="PROSITE" id="PS00213">
    <property type="entry name" value="LIPOCALIN"/>
    <property type="match status" value="1"/>
</dbReference>
<protein>
    <recommendedName>
        <fullName evidence="2">VDE lipocalin domain-containing protein</fullName>
    </recommendedName>
</protein>
<sequence>MAVVHALLSLPHPAAGNPLQLSVQSNSRNTSASAGRLSSLSSRPCLGGLVSRSSKTKWISTRGGCRRACVVNMRLSKSQCKEQGQTECSNGEIASTSAIVAREASSVQSPRWRLQILPRNVAQGFALQAAAAVATGFLLWGGSSALAADPLKTCSCLLKECRVELAKCIADPKCAANVACLQTCNGRPDETECQIGCGDLFENKVVDEFNECAVTRKGCVPQKADEGRFPVPAPSSLVQDFDTTRFTGTWYITSGLNKTFDTFDCQKHEFTAEPAKLSGNLSWRIATPDGGFFTRSTVQNFVQDEKQPGILLNHGNEFLHYQDDWYILASRIENKPDDYVFIYYRGKNDAWDGYGGAVVYTKSSTLPTSIIPELGAAAKKVNLDFKKFTTTDNTCGPEPPLLARLEKKAEEGEKFLEKEVVEGEKFVEKEVEEGESFFVKEAQEVEQGGEKIIQKLGRLWAQLTKGAEEVRRDEEQLLKELGEFGKSAQMNEEEFMQSLGDEEKKLLEDLGMQPSDVGKLFGNSVPLRKLR</sequence>
<dbReference type="EMBL" id="ABEU02000003">
    <property type="protein sequence ID" value="PNR57380.1"/>
    <property type="molecule type" value="Genomic_DNA"/>
</dbReference>
<dbReference type="EnsemblPlants" id="Pp3c3_13220V3.2">
    <property type="protein sequence ID" value="Pp3c3_13220V3.2"/>
    <property type="gene ID" value="Pp3c3_13220"/>
</dbReference>
<dbReference type="InterPro" id="IPR010788">
    <property type="entry name" value="VDE_dom"/>
</dbReference>
<dbReference type="OrthoDB" id="10258187at2759"/>
<evidence type="ECO:0000259" key="2">
    <source>
        <dbReference type="Pfam" id="PF07137"/>
    </source>
</evidence>
<name>A0A2K1KUF6_PHYPA</name>
<dbReference type="OMA" id="CLLRECR"/>
<dbReference type="Gramene" id="Pp3c3_13220V3.1">
    <property type="protein sequence ID" value="Pp3c3_13220V3.1"/>
    <property type="gene ID" value="Pp3c3_13220"/>
</dbReference>
<dbReference type="GO" id="GO:0019904">
    <property type="term" value="F:protein domain specific binding"/>
    <property type="evidence" value="ECO:0007669"/>
    <property type="project" value="EnsemblPlants"/>
</dbReference>
<dbReference type="InterPro" id="IPR012674">
    <property type="entry name" value="Calycin"/>
</dbReference>
<dbReference type="PaxDb" id="3218-PP1S161_120V6.1"/>
<dbReference type="Gene3D" id="2.40.128.20">
    <property type="match status" value="1"/>
</dbReference>
<dbReference type="FunCoup" id="A0A2K1KUF6">
    <property type="interactions" value="1390"/>
</dbReference>
<keyword evidence="5" id="KW-1185">Reference proteome</keyword>
<proteinExistence type="predicted"/>
<dbReference type="EnsemblPlants" id="Pp3c3_13220V3.1">
    <property type="protein sequence ID" value="Pp3c3_13220V3.1"/>
    <property type="gene ID" value="Pp3c3_13220"/>
</dbReference>
<dbReference type="GeneID" id="112279974"/>
<dbReference type="SUPFAM" id="SSF50814">
    <property type="entry name" value="Lipocalins"/>
    <property type="match status" value="1"/>
</dbReference>
<dbReference type="AlphaFoldDB" id="A0A2K1KUF6"/>
<dbReference type="InterPro" id="IPR044682">
    <property type="entry name" value="VDE"/>
</dbReference>
<evidence type="ECO:0000313" key="5">
    <source>
        <dbReference type="Proteomes" id="UP000006727"/>
    </source>
</evidence>
<feature type="compositionally biased region" description="Polar residues" evidence="1">
    <location>
        <begin position="19"/>
        <end position="30"/>
    </location>
</feature>
<dbReference type="Pfam" id="PF07137">
    <property type="entry name" value="VDE"/>
    <property type="match status" value="1"/>
</dbReference>
<organism evidence="3">
    <name type="scientific">Physcomitrium patens</name>
    <name type="common">Spreading-leaved earth moss</name>
    <name type="synonym">Physcomitrella patens</name>
    <dbReference type="NCBI Taxonomy" id="3218"/>
    <lineage>
        <taxon>Eukaryota</taxon>
        <taxon>Viridiplantae</taxon>
        <taxon>Streptophyta</taxon>
        <taxon>Embryophyta</taxon>
        <taxon>Bryophyta</taxon>
        <taxon>Bryophytina</taxon>
        <taxon>Bryopsida</taxon>
        <taxon>Funariidae</taxon>
        <taxon>Funariales</taxon>
        <taxon>Funariaceae</taxon>
        <taxon>Physcomitrium</taxon>
    </lineage>
</organism>
<dbReference type="GO" id="GO:0009408">
    <property type="term" value="P:response to heat"/>
    <property type="evidence" value="ECO:0007669"/>
    <property type="project" value="EnsemblPlants"/>
</dbReference>
<evidence type="ECO:0000313" key="4">
    <source>
        <dbReference type="EnsemblPlants" id="Pp3c3_13220V3.1"/>
    </source>
</evidence>
<feature type="domain" description="VDE lipocalin" evidence="2">
    <location>
        <begin position="154"/>
        <end position="393"/>
    </location>
</feature>
<reference evidence="3 5" key="2">
    <citation type="journal article" date="2018" name="Plant J.">
        <title>The Physcomitrella patens chromosome-scale assembly reveals moss genome structure and evolution.</title>
        <authorList>
            <person name="Lang D."/>
            <person name="Ullrich K.K."/>
            <person name="Murat F."/>
            <person name="Fuchs J."/>
            <person name="Jenkins J."/>
            <person name="Haas F.B."/>
            <person name="Piednoel M."/>
            <person name="Gundlach H."/>
            <person name="Van Bel M."/>
            <person name="Meyberg R."/>
            <person name="Vives C."/>
            <person name="Morata J."/>
            <person name="Symeonidi A."/>
            <person name="Hiss M."/>
            <person name="Muchero W."/>
            <person name="Kamisugi Y."/>
            <person name="Saleh O."/>
            <person name="Blanc G."/>
            <person name="Decker E.L."/>
            <person name="van Gessel N."/>
            <person name="Grimwood J."/>
            <person name="Hayes R.D."/>
            <person name="Graham S.W."/>
            <person name="Gunter L.E."/>
            <person name="McDaniel S.F."/>
            <person name="Hoernstein S.N.W."/>
            <person name="Larsson A."/>
            <person name="Li F.W."/>
            <person name="Perroud P.F."/>
            <person name="Phillips J."/>
            <person name="Ranjan P."/>
            <person name="Rokshar D.S."/>
            <person name="Rothfels C.J."/>
            <person name="Schneider L."/>
            <person name="Shu S."/>
            <person name="Stevenson D.W."/>
            <person name="Thummler F."/>
            <person name="Tillich M."/>
            <person name="Villarreal Aguilar J.C."/>
            <person name="Widiez T."/>
            <person name="Wong G.K."/>
            <person name="Wymore A."/>
            <person name="Zhang Y."/>
            <person name="Zimmer A.D."/>
            <person name="Quatrano R.S."/>
            <person name="Mayer K.F.X."/>
            <person name="Goodstein D."/>
            <person name="Casacuberta J.M."/>
            <person name="Vandepoele K."/>
            <person name="Reski R."/>
            <person name="Cuming A.C."/>
            <person name="Tuskan G.A."/>
            <person name="Maumus F."/>
            <person name="Salse J."/>
            <person name="Schmutz J."/>
            <person name="Rensing S.A."/>
        </authorList>
    </citation>
    <scope>NUCLEOTIDE SEQUENCE [LARGE SCALE GENOMIC DNA]</scope>
    <source>
        <strain evidence="4 5">cv. Gransden 2004</strain>
    </source>
</reference>
<dbReference type="GO" id="GO:0010028">
    <property type="term" value="P:xanthophyll cycle"/>
    <property type="evidence" value="ECO:0000318"/>
    <property type="project" value="GO_Central"/>
</dbReference>
<accession>A0A2K1KUF6</accession>
<dbReference type="Proteomes" id="UP000006727">
    <property type="component" value="Chromosome 3"/>
</dbReference>
<dbReference type="GO" id="GO:0015994">
    <property type="term" value="P:chlorophyll metabolic process"/>
    <property type="evidence" value="ECO:0000318"/>
    <property type="project" value="GO_Central"/>
</dbReference>
<dbReference type="RefSeq" id="XP_024370580.1">
    <property type="nucleotide sequence ID" value="XM_024514812.2"/>
</dbReference>
<dbReference type="PANTHER" id="PTHR33970">
    <property type="entry name" value="VIOLAXANTHIN DE-EPOXIDASE, CHLOROPLASTIC-RELATED"/>
    <property type="match status" value="1"/>
</dbReference>